<evidence type="ECO:0000256" key="4">
    <source>
        <dbReference type="ARBA" id="ARBA00023163"/>
    </source>
</evidence>
<reference evidence="6 7" key="1">
    <citation type="journal article" date="2023" name="Microbiol. Spectr.">
        <title>Symbiosis of Carpenter Bees with Uncharacterized Lactic Acid Bacteria Showing NAD Auxotrophy.</title>
        <authorList>
            <person name="Kawasaki S."/>
            <person name="Ozawa K."/>
            <person name="Mori T."/>
            <person name="Yamamoto A."/>
            <person name="Ito M."/>
            <person name="Ohkuma M."/>
            <person name="Sakamoto M."/>
            <person name="Matsutani M."/>
        </authorList>
    </citation>
    <scope>NUCLEOTIDE SEQUENCE [LARGE SCALE GENOMIC DNA]</scope>
    <source>
        <strain evidence="6 7">KimC2</strain>
    </source>
</reference>
<dbReference type="InterPro" id="IPR036388">
    <property type="entry name" value="WH-like_DNA-bd_sf"/>
</dbReference>
<evidence type="ECO:0000256" key="2">
    <source>
        <dbReference type="ARBA" id="ARBA00023015"/>
    </source>
</evidence>
<dbReference type="CDD" id="cd07377">
    <property type="entry name" value="WHTH_GntR"/>
    <property type="match status" value="1"/>
</dbReference>
<evidence type="ECO:0000313" key="6">
    <source>
        <dbReference type="EMBL" id="BDR56958.1"/>
    </source>
</evidence>
<dbReference type="PROSITE" id="PS50949">
    <property type="entry name" value="HTH_GNTR"/>
    <property type="match status" value="1"/>
</dbReference>
<proteinExistence type="predicted"/>
<dbReference type="KEGG" id="xak:KIMC2_15200"/>
<dbReference type="PRINTS" id="PR00035">
    <property type="entry name" value="HTHGNTR"/>
</dbReference>
<dbReference type="Gene3D" id="1.10.10.10">
    <property type="entry name" value="Winged helix-like DNA-binding domain superfamily/Winged helix DNA-binding domain"/>
    <property type="match status" value="1"/>
</dbReference>
<dbReference type="InterPro" id="IPR000524">
    <property type="entry name" value="Tscrpt_reg_HTH_GntR"/>
</dbReference>
<accession>A0AAU9DT76</accession>
<keyword evidence="4" id="KW-0804">Transcription</keyword>
<protein>
    <submittedName>
        <fullName evidence="6">GntR family transcriptional regulator</fullName>
    </submittedName>
</protein>
<dbReference type="Proteomes" id="UP001321804">
    <property type="component" value="Chromosome"/>
</dbReference>
<dbReference type="GO" id="GO:0045892">
    <property type="term" value="P:negative regulation of DNA-templated transcription"/>
    <property type="evidence" value="ECO:0007669"/>
    <property type="project" value="TreeGrafter"/>
</dbReference>
<keyword evidence="2" id="KW-0805">Transcription regulation</keyword>
<evidence type="ECO:0000259" key="5">
    <source>
        <dbReference type="PROSITE" id="PS50949"/>
    </source>
</evidence>
<evidence type="ECO:0000256" key="1">
    <source>
        <dbReference type="ARBA" id="ARBA00022491"/>
    </source>
</evidence>
<dbReference type="SMART" id="SM00345">
    <property type="entry name" value="HTH_GNTR"/>
    <property type="match status" value="1"/>
</dbReference>
<sequence>MLKYREIENILKKRIQNETYPAGSLFPKQNDLAKEFNTSRVTIRKALDHLIQIGLIYPQRGAGTFVRSTANELSHFETDVDQYIGTTKLLGDKHLVESKVINFEIRYPSEKEIAALTIETGDLIYDIKRLRIVDHDPYALEYTIMPVNIIPKIDKTILGGSVYAYIEEVLRQKIGSAYRRISAAKPTEDDKKYLSCKSDDPVLKVNQIVSLESNIPFEFSETHHRFDKESISVYLPGNRR</sequence>
<dbReference type="InterPro" id="IPR011663">
    <property type="entry name" value="UTRA"/>
</dbReference>
<evidence type="ECO:0000256" key="3">
    <source>
        <dbReference type="ARBA" id="ARBA00023125"/>
    </source>
</evidence>
<dbReference type="EMBL" id="AP026801">
    <property type="protein sequence ID" value="BDR56958.1"/>
    <property type="molecule type" value="Genomic_DNA"/>
</dbReference>
<organism evidence="6 7">
    <name type="scientific">Xylocopilactobacillus apis</name>
    <dbReference type="NCBI Taxonomy" id="2932183"/>
    <lineage>
        <taxon>Bacteria</taxon>
        <taxon>Bacillati</taxon>
        <taxon>Bacillota</taxon>
        <taxon>Bacilli</taxon>
        <taxon>Lactobacillales</taxon>
        <taxon>Lactobacillaceae</taxon>
        <taxon>Xylocopilactobacillus</taxon>
    </lineage>
</organism>
<dbReference type="GO" id="GO:0003700">
    <property type="term" value="F:DNA-binding transcription factor activity"/>
    <property type="evidence" value="ECO:0007669"/>
    <property type="project" value="InterPro"/>
</dbReference>
<dbReference type="SUPFAM" id="SSF64288">
    <property type="entry name" value="Chorismate lyase-like"/>
    <property type="match status" value="1"/>
</dbReference>
<feature type="domain" description="HTH gntR-type" evidence="5">
    <location>
        <begin position="1"/>
        <end position="69"/>
    </location>
</feature>
<evidence type="ECO:0000313" key="7">
    <source>
        <dbReference type="Proteomes" id="UP001321804"/>
    </source>
</evidence>
<dbReference type="FunFam" id="3.40.1410.10:FF:000008">
    <property type="entry name" value="Transcriptional regulator, GntR family"/>
    <property type="match status" value="1"/>
</dbReference>
<dbReference type="InterPro" id="IPR028978">
    <property type="entry name" value="Chorismate_lyase_/UTRA_dom_sf"/>
</dbReference>
<dbReference type="InterPro" id="IPR050679">
    <property type="entry name" value="Bact_HTH_transcr_reg"/>
</dbReference>
<dbReference type="Gene3D" id="3.40.1410.10">
    <property type="entry name" value="Chorismate lyase-like"/>
    <property type="match status" value="1"/>
</dbReference>
<dbReference type="SUPFAM" id="SSF46785">
    <property type="entry name" value="Winged helix' DNA-binding domain"/>
    <property type="match status" value="1"/>
</dbReference>
<dbReference type="AlphaFoldDB" id="A0AAU9DT76"/>
<dbReference type="InterPro" id="IPR036390">
    <property type="entry name" value="WH_DNA-bd_sf"/>
</dbReference>
<keyword evidence="1" id="KW-0678">Repressor</keyword>
<dbReference type="Pfam" id="PF00392">
    <property type="entry name" value="GntR"/>
    <property type="match status" value="1"/>
</dbReference>
<name>A0AAU9DT76_9LACO</name>
<dbReference type="GO" id="GO:0003677">
    <property type="term" value="F:DNA binding"/>
    <property type="evidence" value="ECO:0007669"/>
    <property type="project" value="UniProtKB-KW"/>
</dbReference>
<keyword evidence="3" id="KW-0238">DNA-binding</keyword>
<dbReference type="RefSeq" id="WP_317695594.1">
    <property type="nucleotide sequence ID" value="NZ_AP026801.1"/>
</dbReference>
<keyword evidence="7" id="KW-1185">Reference proteome</keyword>
<gene>
    <name evidence="6" type="ORF">KIMC2_15200</name>
</gene>
<dbReference type="SMART" id="SM00866">
    <property type="entry name" value="UTRA"/>
    <property type="match status" value="1"/>
</dbReference>
<dbReference type="Pfam" id="PF07702">
    <property type="entry name" value="UTRA"/>
    <property type="match status" value="1"/>
</dbReference>
<dbReference type="PANTHER" id="PTHR44846">
    <property type="entry name" value="MANNOSYL-D-GLYCERATE TRANSPORT/METABOLISM SYSTEM REPRESSOR MNGR-RELATED"/>
    <property type="match status" value="1"/>
</dbReference>
<dbReference type="PANTHER" id="PTHR44846:SF5">
    <property type="entry name" value="HTH-TYPE TRANSCRIPTIONAL REGULATOR GMUR"/>
    <property type="match status" value="1"/>
</dbReference>